<dbReference type="SUPFAM" id="SSF109993">
    <property type="entry name" value="VPS9 domain"/>
    <property type="match status" value="1"/>
</dbReference>
<dbReference type="PANTHER" id="PTHR14309">
    <property type="entry name" value="EXPRESSED PROTEIN"/>
    <property type="match status" value="1"/>
</dbReference>
<proteinExistence type="predicted"/>
<dbReference type="GO" id="GO:0045595">
    <property type="term" value="P:regulation of cell differentiation"/>
    <property type="evidence" value="ECO:0007669"/>
    <property type="project" value="TreeGrafter"/>
</dbReference>
<dbReference type="OrthoDB" id="546434at2759"/>
<dbReference type="RefSeq" id="XP_067814590.1">
    <property type="nucleotide sequence ID" value="XM_067959643.1"/>
</dbReference>
<dbReference type="SUPFAM" id="SSF48366">
    <property type="entry name" value="Ras GEF"/>
    <property type="match status" value="1"/>
</dbReference>
<organism evidence="5 6">
    <name type="scientific">Bremia lactucae</name>
    <name type="common">Lettuce downy mildew</name>
    <dbReference type="NCBI Taxonomy" id="4779"/>
    <lineage>
        <taxon>Eukaryota</taxon>
        <taxon>Sar</taxon>
        <taxon>Stramenopiles</taxon>
        <taxon>Oomycota</taxon>
        <taxon>Peronosporomycetes</taxon>
        <taxon>Peronosporales</taxon>
        <taxon>Peronosporaceae</taxon>
        <taxon>Bremia</taxon>
    </lineage>
</organism>
<dbReference type="InterPro" id="IPR023578">
    <property type="entry name" value="Ras_GEF_dom_sf"/>
</dbReference>
<evidence type="ECO:0000259" key="4">
    <source>
        <dbReference type="PROSITE" id="PS50003"/>
    </source>
</evidence>
<dbReference type="KEGG" id="blac:94345314"/>
<comment type="caution">
    <text evidence="5">The sequence shown here is derived from an EMBL/GenBank/DDBJ whole genome shotgun (WGS) entry which is preliminary data.</text>
</comment>
<evidence type="ECO:0000313" key="6">
    <source>
        <dbReference type="Proteomes" id="UP000294530"/>
    </source>
</evidence>
<reference evidence="5 6" key="1">
    <citation type="journal article" date="2021" name="Genome Biol.">
        <title>AFLAP: assembly-free linkage analysis pipeline using k-mers from genome sequencing data.</title>
        <authorList>
            <person name="Fletcher K."/>
            <person name="Zhang L."/>
            <person name="Gil J."/>
            <person name="Han R."/>
            <person name="Cavanaugh K."/>
            <person name="Michelmore R."/>
        </authorList>
    </citation>
    <scope>NUCLEOTIDE SEQUENCE [LARGE SCALE GENOMIC DNA]</scope>
    <source>
        <strain evidence="5 6">SF5</strain>
    </source>
</reference>
<dbReference type="Gene3D" id="2.30.29.30">
    <property type="entry name" value="Pleckstrin-homology domain (PH domain)/Phosphotyrosine-binding domain (PTB)"/>
    <property type="match status" value="1"/>
</dbReference>
<dbReference type="SMART" id="SM00233">
    <property type="entry name" value="PH"/>
    <property type="match status" value="1"/>
</dbReference>
<dbReference type="GO" id="GO:0016020">
    <property type="term" value="C:membrane"/>
    <property type="evidence" value="ECO:0007669"/>
    <property type="project" value="UniProtKB-SubCell"/>
</dbReference>
<keyword evidence="6" id="KW-1185">Reference proteome</keyword>
<keyword evidence="2" id="KW-0472">Membrane</keyword>
<dbReference type="Pfam" id="PF00169">
    <property type="entry name" value="PH"/>
    <property type="match status" value="1"/>
</dbReference>
<evidence type="ECO:0000256" key="1">
    <source>
        <dbReference type="ARBA" id="ARBA00004370"/>
    </source>
</evidence>
<dbReference type="SUPFAM" id="SSF50729">
    <property type="entry name" value="PH domain-like"/>
    <property type="match status" value="1"/>
</dbReference>
<feature type="region of interest" description="Disordered" evidence="3">
    <location>
        <begin position="37"/>
        <end position="56"/>
    </location>
</feature>
<dbReference type="SUPFAM" id="SSF50156">
    <property type="entry name" value="PDZ domain-like"/>
    <property type="match status" value="1"/>
</dbReference>
<dbReference type="PROSITE" id="PS50003">
    <property type="entry name" value="PH_DOMAIN"/>
    <property type="match status" value="1"/>
</dbReference>
<evidence type="ECO:0000256" key="3">
    <source>
        <dbReference type="SAM" id="MobiDB-lite"/>
    </source>
</evidence>
<dbReference type="Proteomes" id="UP000294530">
    <property type="component" value="Unassembled WGS sequence"/>
</dbReference>
<accession>A0A976FE74</accession>
<evidence type="ECO:0000256" key="2">
    <source>
        <dbReference type="ARBA" id="ARBA00023136"/>
    </source>
</evidence>
<evidence type="ECO:0000313" key="5">
    <source>
        <dbReference type="EMBL" id="TDH65091.1"/>
    </source>
</evidence>
<dbReference type="InterPro" id="IPR011993">
    <property type="entry name" value="PH-like_dom_sf"/>
</dbReference>
<comment type="subcellular location">
    <subcellularLocation>
        <location evidence="1">Membrane</location>
    </subcellularLocation>
</comment>
<dbReference type="InterPro" id="IPR036034">
    <property type="entry name" value="PDZ_sf"/>
</dbReference>
<dbReference type="InterPro" id="IPR037191">
    <property type="entry name" value="VPS9_dom_sf"/>
</dbReference>
<protein>
    <recommendedName>
        <fullName evidence="4">PH domain-containing protein</fullName>
    </recommendedName>
</protein>
<dbReference type="AlphaFoldDB" id="A0A976FE74"/>
<dbReference type="InterPro" id="IPR039680">
    <property type="entry name" value="PLEKHB1/2"/>
</dbReference>
<feature type="domain" description="PH" evidence="4">
    <location>
        <begin position="132"/>
        <end position="231"/>
    </location>
</feature>
<dbReference type="InterPro" id="IPR001849">
    <property type="entry name" value="PH_domain"/>
</dbReference>
<feature type="compositionally biased region" description="Basic residues" evidence="3">
    <location>
        <begin position="37"/>
        <end position="50"/>
    </location>
</feature>
<dbReference type="GeneID" id="94345314"/>
<sequence length="632" mass="72002">MASSWYHKRPTLQSVDHCTPTYPPSVESEGALKVRKHSNFLRRKKRRPRPPTRDAELEIDERVEQLDLDNRRSTLSSMFRDRLTSRSSRSSSDAMETLQTLMQRDKAFHMVRHGSDPLLNDAFYASQVQLGNYVKMGWLKKQGHMWKSWKMRFFILFSDGIIAYYKNNCRKKIKGCMQLNDGVVSVQHVDIRVAAKAYVFQIEKGFYKLLCSCSSQIEAELWVTALRSVRKAKTPWYEMNLTVNEEKAGLNAVTKHLNKIFITDMVVAEMLVIFKEYDDDHSYVAIHNFIVDLDDAIIDRHHLSLYQDPEIEMLPGNELVRLIRRHVEDRVFLPLYSEAYASLETEKLKATRSKVEQNLKVLKQKAQENFGISKDVSVCNWKQAISVINMLDCMSLPTHKHEVILFAGKAITEAIARYNGELFEVTDDALTAIFRYVLTMSSLCDLPIHRALLKFGYLHHPACQNKANIVGAFLEAIRWIEIYEPKGESYQFDSMALSGSRVSVSFSTNDVGIQFTPDGNGRGAIVHSVRKQSQAALSAAIVPGLSLIAINSEPVIGMAFDKAADFCISFHNHDTLASILYALQSTAVQRLRKTIDCKMGELAMEILHRQSVAYTLQFDGNVDRADTLAHWS</sequence>
<feature type="region of interest" description="Disordered" evidence="3">
    <location>
        <begin position="1"/>
        <end position="31"/>
    </location>
</feature>
<dbReference type="PANTHER" id="PTHR14309:SF10">
    <property type="entry name" value="PH DOMAIN-CONTAINING PROTEIN"/>
    <property type="match status" value="1"/>
</dbReference>
<gene>
    <name evidence="5" type="ORF">CCR75_001541</name>
</gene>
<dbReference type="EMBL" id="SHOA02000220">
    <property type="protein sequence ID" value="TDH65091.1"/>
    <property type="molecule type" value="Genomic_DNA"/>
</dbReference>
<name>A0A976FE74_BRELC</name>
<feature type="compositionally biased region" description="Basic residues" evidence="3">
    <location>
        <begin position="1"/>
        <end position="10"/>
    </location>
</feature>